<dbReference type="AlphaFoldDB" id="A0A0R3WPU8"/>
<feature type="transmembrane region" description="Helical" evidence="1">
    <location>
        <begin position="26"/>
        <end position="47"/>
    </location>
</feature>
<accession>A0A0R3WPU8</accession>
<dbReference type="Proteomes" id="UP000274429">
    <property type="component" value="Unassembled WGS sequence"/>
</dbReference>
<keyword evidence="1" id="KW-0812">Transmembrane</keyword>
<gene>
    <name evidence="2" type="ORF">TTAC_LOCUS2773</name>
</gene>
<keyword evidence="1" id="KW-1133">Transmembrane helix</keyword>
<reference evidence="4" key="1">
    <citation type="submission" date="2017-02" db="UniProtKB">
        <authorList>
            <consortium name="WormBaseParasite"/>
        </authorList>
    </citation>
    <scope>IDENTIFICATION</scope>
</reference>
<reference evidence="2 3" key="2">
    <citation type="submission" date="2018-11" db="EMBL/GenBank/DDBJ databases">
        <authorList>
            <consortium name="Pathogen Informatics"/>
        </authorList>
    </citation>
    <scope>NUCLEOTIDE SEQUENCE [LARGE SCALE GENOMIC DNA]</scope>
</reference>
<organism evidence="4">
    <name type="scientific">Hydatigena taeniaeformis</name>
    <name type="common">Feline tapeworm</name>
    <name type="synonym">Taenia taeniaeformis</name>
    <dbReference type="NCBI Taxonomy" id="6205"/>
    <lineage>
        <taxon>Eukaryota</taxon>
        <taxon>Metazoa</taxon>
        <taxon>Spiralia</taxon>
        <taxon>Lophotrochozoa</taxon>
        <taxon>Platyhelminthes</taxon>
        <taxon>Cestoda</taxon>
        <taxon>Eucestoda</taxon>
        <taxon>Cyclophyllidea</taxon>
        <taxon>Taeniidae</taxon>
        <taxon>Hydatigera</taxon>
    </lineage>
</organism>
<evidence type="ECO:0000256" key="1">
    <source>
        <dbReference type="SAM" id="Phobius"/>
    </source>
</evidence>
<keyword evidence="1" id="KW-0472">Membrane</keyword>
<evidence type="ECO:0000313" key="3">
    <source>
        <dbReference type="Proteomes" id="UP000274429"/>
    </source>
</evidence>
<sequence length="78" mass="8250">MKDAMGSSTSCILNGPLNFAAISFDIVLSDIIAAMLATLTSLLCGYYPYLPIEITEIAVYLKHLPTPLGISASISAKN</sequence>
<protein>
    <submittedName>
        <fullName evidence="2 4">Uncharacterized protein</fullName>
    </submittedName>
</protein>
<evidence type="ECO:0000313" key="2">
    <source>
        <dbReference type="EMBL" id="VDM21122.1"/>
    </source>
</evidence>
<evidence type="ECO:0000313" key="4">
    <source>
        <dbReference type="WBParaSite" id="TTAC_0000278801-mRNA-1"/>
    </source>
</evidence>
<keyword evidence="3" id="KW-1185">Reference proteome</keyword>
<dbReference type="EMBL" id="UYWX01001492">
    <property type="protein sequence ID" value="VDM21122.1"/>
    <property type="molecule type" value="Genomic_DNA"/>
</dbReference>
<dbReference type="WBParaSite" id="TTAC_0000278801-mRNA-1">
    <property type="protein sequence ID" value="TTAC_0000278801-mRNA-1"/>
    <property type="gene ID" value="TTAC_0000278801"/>
</dbReference>
<proteinExistence type="predicted"/>
<name>A0A0R3WPU8_HYDTA</name>